<accession>A0ABU2DNC4</accession>
<dbReference type="Pfam" id="PF00293">
    <property type="entry name" value="NUDIX"/>
    <property type="match status" value="1"/>
</dbReference>
<dbReference type="InterPro" id="IPR000086">
    <property type="entry name" value="NUDIX_hydrolase_dom"/>
</dbReference>
<comment type="caution">
    <text evidence="3">The sequence shown here is derived from an EMBL/GenBank/DDBJ whole genome shotgun (WGS) entry which is preliminary data.</text>
</comment>
<keyword evidence="4" id="KW-1185">Reference proteome</keyword>
<reference evidence="3 4" key="1">
    <citation type="submission" date="2023-09" db="EMBL/GenBank/DDBJ databases">
        <title>Description of three actinobacteria isolated from air of manufacturing shop in a pharmaceutical factory.</title>
        <authorList>
            <person name="Zhang D.-F."/>
        </authorList>
    </citation>
    <scope>NUCLEOTIDE SEQUENCE [LARGE SCALE GENOMIC DNA]</scope>
    <source>
        <strain evidence="3 4">LY-0111</strain>
    </source>
</reference>
<organism evidence="3 4">
    <name type="scientific">Nesterenkonia aerolata</name>
    <dbReference type="NCBI Taxonomy" id="3074079"/>
    <lineage>
        <taxon>Bacteria</taxon>
        <taxon>Bacillati</taxon>
        <taxon>Actinomycetota</taxon>
        <taxon>Actinomycetes</taxon>
        <taxon>Micrococcales</taxon>
        <taxon>Micrococcaceae</taxon>
        <taxon>Nesterenkonia</taxon>
    </lineage>
</organism>
<dbReference type="InterPro" id="IPR015797">
    <property type="entry name" value="NUDIX_hydrolase-like_dom_sf"/>
</dbReference>
<evidence type="ECO:0000256" key="1">
    <source>
        <dbReference type="ARBA" id="ARBA00022801"/>
    </source>
</evidence>
<gene>
    <name evidence="3" type="ORF">RIL96_00250</name>
</gene>
<dbReference type="CDD" id="cd24158">
    <property type="entry name" value="NUDIX_ADPRase_Rv1700"/>
    <property type="match status" value="1"/>
</dbReference>
<name>A0ABU2DNC4_9MICC</name>
<dbReference type="Gene3D" id="3.90.79.10">
    <property type="entry name" value="Nucleoside Triphosphate Pyrophosphohydrolase"/>
    <property type="match status" value="1"/>
</dbReference>
<sequence length="203" mass="22410">MSIEDHPAPRPVHNSETVHSTPIFDVVEDQVVLQEGGEPVTRAYLRHPGAVAIVAVDEQGRVLLLRQYRHPVGAQLWEIPAGLLDIAGEPLLETAKRELYEEADLQAERWSQLIDHLPSPGSTDETVRIYLAEGLTEVPEDARHPREHEEAEIITRWVPTAELVEAVLSGAVRNANTVIGALALQALRHRCGTEAGHQYTAGR</sequence>
<evidence type="ECO:0000313" key="4">
    <source>
        <dbReference type="Proteomes" id="UP001251870"/>
    </source>
</evidence>
<protein>
    <submittedName>
        <fullName evidence="3">NUDIX hydrolase</fullName>
        <ecNumber evidence="3">3.6.-.-</ecNumber>
    </submittedName>
</protein>
<dbReference type="Proteomes" id="UP001251870">
    <property type="component" value="Unassembled WGS sequence"/>
</dbReference>
<dbReference type="EMBL" id="JAVKGR010000001">
    <property type="protein sequence ID" value="MDR8017997.1"/>
    <property type="molecule type" value="Genomic_DNA"/>
</dbReference>
<dbReference type="PROSITE" id="PS51462">
    <property type="entry name" value="NUDIX"/>
    <property type="match status" value="1"/>
</dbReference>
<evidence type="ECO:0000259" key="2">
    <source>
        <dbReference type="PROSITE" id="PS51462"/>
    </source>
</evidence>
<dbReference type="GO" id="GO:0016787">
    <property type="term" value="F:hydrolase activity"/>
    <property type="evidence" value="ECO:0007669"/>
    <property type="project" value="UniProtKB-KW"/>
</dbReference>
<proteinExistence type="predicted"/>
<keyword evidence="1 3" id="KW-0378">Hydrolase</keyword>
<dbReference type="RefSeq" id="WP_310546991.1">
    <property type="nucleotide sequence ID" value="NZ_JAVKGR010000001.1"/>
</dbReference>
<evidence type="ECO:0000313" key="3">
    <source>
        <dbReference type="EMBL" id="MDR8017997.1"/>
    </source>
</evidence>
<dbReference type="PANTHER" id="PTHR11839">
    <property type="entry name" value="UDP/ADP-SUGAR PYROPHOSPHATASE"/>
    <property type="match status" value="1"/>
</dbReference>
<feature type="domain" description="Nudix hydrolase" evidence="2">
    <location>
        <begin position="45"/>
        <end position="185"/>
    </location>
</feature>
<dbReference type="PANTHER" id="PTHR11839:SF31">
    <property type="entry name" value="ADP-RIBOSE PYROPHOSPHATASE"/>
    <property type="match status" value="1"/>
</dbReference>
<dbReference type="EC" id="3.6.-.-" evidence="3"/>
<dbReference type="SUPFAM" id="SSF55811">
    <property type="entry name" value="Nudix"/>
    <property type="match status" value="1"/>
</dbReference>